<accession>A0A7S4E3Z9</accession>
<dbReference type="InterPro" id="IPR011330">
    <property type="entry name" value="Glyco_hydro/deAcase_b/a-brl"/>
</dbReference>
<proteinExistence type="predicted"/>
<reference evidence="1" key="1">
    <citation type="submission" date="2021-01" db="EMBL/GenBank/DDBJ databases">
        <authorList>
            <person name="Corre E."/>
            <person name="Pelletier E."/>
            <person name="Niang G."/>
            <person name="Scheremetjew M."/>
            <person name="Finn R."/>
            <person name="Kale V."/>
            <person name="Holt S."/>
            <person name="Cochrane G."/>
            <person name="Meng A."/>
            <person name="Brown T."/>
            <person name="Cohen L."/>
        </authorList>
    </citation>
    <scope>NUCLEOTIDE SEQUENCE</scope>
    <source>
        <strain evidence="1">CCMP1756</strain>
    </source>
</reference>
<dbReference type="AlphaFoldDB" id="A0A7S4E3Z9"/>
<evidence type="ECO:0000313" key="1">
    <source>
        <dbReference type="EMBL" id="CAE0687613.1"/>
    </source>
</evidence>
<dbReference type="InterPro" id="IPR005501">
    <property type="entry name" value="LamB/YcsF/PxpA-like"/>
</dbReference>
<sequence>MLRLRPAIRAFATKKLNLNADLGEGFGPWRLTDDAALMELVTSANVACGGHAGDAATMVHACALAADRGVSIGAHPGYDDKPGFGRRVIPLSMDEVEELVASQVGALRTEAASLKRWGCIE</sequence>
<dbReference type="Gene3D" id="3.20.20.370">
    <property type="entry name" value="Glycoside hydrolase/deacetylase"/>
    <property type="match status" value="1"/>
</dbReference>
<organism evidence="1">
    <name type="scientific">Pelagomonas calceolata</name>
    <dbReference type="NCBI Taxonomy" id="35677"/>
    <lineage>
        <taxon>Eukaryota</taxon>
        <taxon>Sar</taxon>
        <taxon>Stramenopiles</taxon>
        <taxon>Ochrophyta</taxon>
        <taxon>Pelagophyceae</taxon>
        <taxon>Pelagomonadales</taxon>
        <taxon>Pelagomonadaceae</taxon>
        <taxon>Pelagomonas</taxon>
    </lineage>
</organism>
<dbReference type="PANTHER" id="PTHR30292:SF0">
    <property type="entry name" value="5-OXOPROLINASE SUBUNIT A"/>
    <property type="match status" value="1"/>
</dbReference>
<dbReference type="EMBL" id="HBIW01003694">
    <property type="protein sequence ID" value="CAE0687613.1"/>
    <property type="molecule type" value="Transcribed_RNA"/>
</dbReference>
<name>A0A7S4E3Z9_9STRA</name>
<protein>
    <recommendedName>
        <fullName evidence="2">LamB/YcsF family protein</fullName>
    </recommendedName>
</protein>
<dbReference type="Pfam" id="PF03746">
    <property type="entry name" value="LamB_YcsF"/>
    <property type="match status" value="1"/>
</dbReference>
<evidence type="ECO:0008006" key="2">
    <source>
        <dbReference type="Google" id="ProtNLM"/>
    </source>
</evidence>
<dbReference type="SUPFAM" id="SSF88713">
    <property type="entry name" value="Glycoside hydrolase/deacetylase"/>
    <property type="match status" value="1"/>
</dbReference>
<dbReference type="GO" id="GO:0005975">
    <property type="term" value="P:carbohydrate metabolic process"/>
    <property type="evidence" value="ECO:0007669"/>
    <property type="project" value="InterPro"/>
</dbReference>
<dbReference type="PANTHER" id="PTHR30292">
    <property type="entry name" value="UNCHARACTERIZED PROTEIN YBGL-RELATED"/>
    <property type="match status" value="1"/>
</dbReference>
<gene>
    <name evidence="1" type="ORF">PCAL00307_LOCUS3047</name>
</gene>